<evidence type="ECO:0000256" key="12">
    <source>
        <dbReference type="SAM" id="Phobius"/>
    </source>
</evidence>
<dbReference type="GO" id="GO:0015293">
    <property type="term" value="F:symporter activity"/>
    <property type="evidence" value="ECO:0007669"/>
    <property type="project" value="TreeGrafter"/>
</dbReference>
<dbReference type="CDD" id="cd11494">
    <property type="entry name" value="SLC5sbd_NIS-like_u2"/>
    <property type="match status" value="1"/>
</dbReference>
<feature type="transmembrane region" description="Helical" evidence="12">
    <location>
        <begin position="530"/>
        <end position="551"/>
    </location>
</feature>
<feature type="transmembrane region" description="Helical" evidence="12">
    <location>
        <begin position="231"/>
        <end position="250"/>
    </location>
</feature>
<organism evidence="13 14">
    <name type="scientific">Candidatus Opimibacter skivensis</name>
    <dbReference type="NCBI Taxonomy" id="2982028"/>
    <lineage>
        <taxon>Bacteria</taxon>
        <taxon>Pseudomonadati</taxon>
        <taxon>Bacteroidota</taxon>
        <taxon>Saprospiria</taxon>
        <taxon>Saprospirales</taxon>
        <taxon>Saprospiraceae</taxon>
        <taxon>Candidatus Opimibacter</taxon>
    </lineage>
</organism>
<dbReference type="Gene3D" id="1.20.1730.10">
    <property type="entry name" value="Sodium/glucose cotransporter"/>
    <property type="match status" value="1"/>
</dbReference>
<evidence type="ECO:0000256" key="4">
    <source>
        <dbReference type="ARBA" id="ARBA00022475"/>
    </source>
</evidence>
<dbReference type="Proteomes" id="UP000808337">
    <property type="component" value="Unassembled WGS sequence"/>
</dbReference>
<evidence type="ECO:0000313" key="13">
    <source>
        <dbReference type="EMBL" id="MBK9984515.1"/>
    </source>
</evidence>
<dbReference type="Pfam" id="PF00474">
    <property type="entry name" value="SSF"/>
    <property type="match status" value="2"/>
</dbReference>
<evidence type="ECO:0000256" key="1">
    <source>
        <dbReference type="ARBA" id="ARBA00004651"/>
    </source>
</evidence>
<dbReference type="InterPro" id="IPR038377">
    <property type="entry name" value="Na/Glc_symporter_sf"/>
</dbReference>
<feature type="transmembrane region" description="Helical" evidence="12">
    <location>
        <begin position="271"/>
        <end position="296"/>
    </location>
</feature>
<keyword evidence="8" id="KW-0406">Ion transport</keyword>
<evidence type="ECO:0000313" key="14">
    <source>
        <dbReference type="Proteomes" id="UP000808337"/>
    </source>
</evidence>
<dbReference type="AlphaFoldDB" id="A0A9D7SZL4"/>
<dbReference type="PROSITE" id="PS50283">
    <property type="entry name" value="NA_SOLUT_SYMP_3"/>
    <property type="match status" value="1"/>
</dbReference>
<evidence type="ECO:0000256" key="8">
    <source>
        <dbReference type="ARBA" id="ARBA00023065"/>
    </source>
</evidence>
<feature type="transmembrane region" description="Helical" evidence="12">
    <location>
        <begin position="179"/>
        <end position="199"/>
    </location>
</feature>
<keyword evidence="5 12" id="KW-0812">Transmembrane</keyword>
<feature type="transmembrane region" description="Helical" evidence="12">
    <location>
        <begin position="74"/>
        <end position="96"/>
    </location>
</feature>
<dbReference type="InterPro" id="IPR001734">
    <property type="entry name" value="Na/solute_symporter"/>
</dbReference>
<comment type="subcellular location">
    <subcellularLocation>
        <location evidence="1">Cell membrane</location>
        <topology evidence="1">Multi-pass membrane protein</topology>
    </subcellularLocation>
</comment>
<evidence type="ECO:0000256" key="9">
    <source>
        <dbReference type="ARBA" id="ARBA00023136"/>
    </source>
</evidence>
<dbReference type="EMBL" id="JADKGY010000029">
    <property type="protein sequence ID" value="MBK9984515.1"/>
    <property type="molecule type" value="Genomic_DNA"/>
</dbReference>
<feature type="transmembrane region" description="Helical" evidence="12">
    <location>
        <begin position="447"/>
        <end position="469"/>
    </location>
</feature>
<feature type="transmembrane region" description="Helical" evidence="12">
    <location>
        <begin position="6"/>
        <end position="22"/>
    </location>
</feature>
<proteinExistence type="inferred from homology"/>
<evidence type="ECO:0000256" key="10">
    <source>
        <dbReference type="ARBA" id="ARBA00023201"/>
    </source>
</evidence>
<gene>
    <name evidence="13" type="ORF">IPP15_19475</name>
</gene>
<feature type="transmembrane region" description="Helical" evidence="12">
    <location>
        <begin position="117"/>
        <end position="142"/>
    </location>
</feature>
<comment type="similarity">
    <text evidence="2 11">Belongs to the sodium:solute symporter (SSF) (TC 2.A.21) family.</text>
</comment>
<feature type="transmembrane region" description="Helical" evidence="12">
    <location>
        <begin position="402"/>
        <end position="426"/>
    </location>
</feature>
<dbReference type="GO" id="GO:0006814">
    <property type="term" value="P:sodium ion transport"/>
    <property type="evidence" value="ECO:0007669"/>
    <property type="project" value="UniProtKB-KW"/>
</dbReference>
<evidence type="ECO:0000256" key="5">
    <source>
        <dbReference type="ARBA" id="ARBA00022692"/>
    </source>
</evidence>
<keyword evidence="10" id="KW-0739">Sodium transport</keyword>
<feature type="transmembrane region" description="Helical" evidence="12">
    <location>
        <begin position="475"/>
        <end position="500"/>
    </location>
</feature>
<accession>A0A9D7SZL4</accession>
<sequence length="564" mass="63153">MSVLDWIVLIGSTAFIVIFGIWKTRKNKNIEGYLQGNHSAHWWTVGLSVMATQASAITFLSTPGQAYSEGMGFVQFYFGLPIAMVIICIVFIPRYFRMKVFTVYEFLEQRFGLPTRLLAAFLFLIQRGLGASITIFAPSIIFSAILGWNLHLTIFVIGCVVALYTFVGGTAAVSVTHKLQMAIMIGGIITAFAVTLSFLPDGIGFTDALQIAGASGRLNVVDFSLNLNNRYTFWSGITGGTFLALAYFGTDQSQAQRYLTGQSIKQSRLGLLFNGIFKVPMQFLILLTGLMVYVFYQFHAPPLFFNTHVEKEMLASSASAEYTQLQQEWKNEHDTKQILYNDLVRNDNKPIDQALLDQSMNHENEIRSKTKKLITTTLPDAESNDRDYLFIRFILDYLPKGIIGLLISMILAAGMSSTASELNALASTTTIDFYKRLIRKDASDKHFVYASKAFVLGWAVIAICFAYYGALFENLIQFVNIVGSIFYGTVLGIFLSAFYLKYVSGRSVFISALIAQAIVLYFFLKTDIGFLWYNVIGCGAVMIFSLIIEMLNRMIRRNESQLTT</sequence>
<name>A0A9D7SZL4_9BACT</name>
<dbReference type="InterPro" id="IPR051163">
    <property type="entry name" value="Sodium:Solute_Symporter_SSF"/>
</dbReference>
<evidence type="ECO:0000256" key="11">
    <source>
        <dbReference type="RuleBase" id="RU362091"/>
    </source>
</evidence>
<comment type="caution">
    <text evidence="13">The sequence shown here is derived from an EMBL/GenBank/DDBJ whole genome shotgun (WGS) entry which is preliminary data.</text>
</comment>
<reference evidence="13 14" key="1">
    <citation type="submission" date="2020-10" db="EMBL/GenBank/DDBJ databases">
        <title>Connecting structure to function with the recovery of over 1000 high-quality activated sludge metagenome-assembled genomes encoding full-length rRNA genes using long-read sequencing.</title>
        <authorList>
            <person name="Singleton C.M."/>
            <person name="Petriglieri F."/>
            <person name="Kristensen J.M."/>
            <person name="Kirkegaard R.H."/>
            <person name="Michaelsen T.Y."/>
            <person name="Andersen M.H."/>
            <person name="Karst S.M."/>
            <person name="Dueholm M.S."/>
            <person name="Nielsen P.H."/>
            <person name="Albertsen M."/>
        </authorList>
    </citation>
    <scope>NUCLEOTIDE SEQUENCE [LARGE SCALE GENOMIC DNA]</scope>
    <source>
        <strain evidence="13">Ribe_18-Q3-R11-54_MAXAC.273</strain>
    </source>
</reference>
<keyword evidence="6 12" id="KW-1133">Transmembrane helix</keyword>
<evidence type="ECO:0000256" key="6">
    <source>
        <dbReference type="ARBA" id="ARBA00022989"/>
    </source>
</evidence>
<feature type="transmembrane region" description="Helical" evidence="12">
    <location>
        <begin position="507"/>
        <end position="524"/>
    </location>
</feature>
<dbReference type="GO" id="GO:0005886">
    <property type="term" value="C:plasma membrane"/>
    <property type="evidence" value="ECO:0007669"/>
    <property type="project" value="UniProtKB-SubCell"/>
</dbReference>
<keyword evidence="9 12" id="KW-0472">Membrane</keyword>
<dbReference type="PANTHER" id="PTHR42985">
    <property type="entry name" value="SODIUM-COUPLED MONOCARBOXYLATE TRANSPORTER"/>
    <property type="match status" value="1"/>
</dbReference>
<evidence type="ECO:0000256" key="3">
    <source>
        <dbReference type="ARBA" id="ARBA00022448"/>
    </source>
</evidence>
<keyword evidence="4" id="KW-1003">Cell membrane</keyword>
<feature type="transmembrane region" description="Helical" evidence="12">
    <location>
        <begin position="148"/>
        <end position="167"/>
    </location>
</feature>
<keyword evidence="3" id="KW-0813">Transport</keyword>
<evidence type="ECO:0000256" key="7">
    <source>
        <dbReference type="ARBA" id="ARBA00023053"/>
    </source>
</evidence>
<evidence type="ECO:0000256" key="2">
    <source>
        <dbReference type="ARBA" id="ARBA00006434"/>
    </source>
</evidence>
<dbReference type="PANTHER" id="PTHR42985:SF47">
    <property type="entry name" value="INTEGRAL MEMBRANE TRANSPORT PROTEIN"/>
    <property type="match status" value="1"/>
</dbReference>
<protein>
    <submittedName>
        <fullName evidence="13">Sodium:solute symporter</fullName>
    </submittedName>
</protein>
<feature type="transmembrane region" description="Helical" evidence="12">
    <location>
        <begin position="42"/>
        <end position="62"/>
    </location>
</feature>
<keyword evidence="7" id="KW-0915">Sodium</keyword>